<accession>A0A7I4XTF3</accession>
<dbReference type="Pfam" id="PF13843">
    <property type="entry name" value="DDE_Tnp_1_7"/>
    <property type="match status" value="1"/>
</dbReference>
<feature type="compositionally biased region" description="Acidic residues" evidence="1">
    <location>
        <begin position="37"/>
        <end position="48"/>
    </location>
</feature>
<keyword evidence="3" id="KW-1185">Reference proteome</keyword>
<dbReference type="PANTHER" id="PTHR46599:SF3">
    <property type="entry name" value="PIGGYBAC TRANSPOSABLE ELEMENT-DERIVED PROTEIN 4"/>
    <property type="match status" value="1"/>
</dbReference>
<protein>
    <submittedName>
        <fullName evidence="4">Transposase domain containing protein</fullName>
    </submittedName>
</protein>
<dbReference type="OrthoDB" id="10030973at2759"/>
<dbReference type="InterPro" id="IPR029526">
    <property type="entry name" value="PGBD"/>
</dbReference>
<evidence type="ECO:0000313" key="4">
    <source>
        <dbReference type="WBParaSite" id="HCON_00008870-00001"/>
    </source>
</evidence>
<name>A0A7I4XTF3_HAECO</name>
<dbReference type="OMA" id="MKSLTWY"/>
<feature type="region of interest" description="Disordered" evidence="1">
    <location>
        <begin position="15"/>
        <end position="52"/>
    </location>
</feature>
<dbReference type="WBParaSite" id="HCON_00008870-00001">
    <property type="protein sequence ID" value="HCON_00008870-00001"/>
    <property type="gene ID" value="HCON_00008870"/>
</dbReference>
<organism evidence="3 4">
    <name type="scientific">Haemonchus contortus</name>
    <name type="common">Barber pole worm</name>
    <dbReference type="NCBI Taxonomy" id="6289"/>
    <lineage>
        <taxon>Eukaryota</taxon>
        <taxon>Metazoa</taxon>
        <taxon>Ecdysozoa</taxon>
        <taxon>Nematoda</taxon>
        <taxon>Chromadorea</taxon>
        <taxon>Rhabditida</taxon>
        <taxon>Rhabditina</taxon>
        <taxon>Rhabditomorpha</taxon>
        <taxon>Strongyloidea</taxon>
        <taxon>Trichostrongylidae</taxon>
        <taxon>Haemonchus</taxon>
    </lineage>
</organism>
<dbReference type="Proteomes" id="UP000025227">
    <property type="component" value="Unplaced"/>
</dbReference>
<dbReference type="AlphaFoldDB" id="A0A7I4XTF3"/>
<reference evidence="4" key="1">
    <citation type="submission" date="2020-12" db="UniProtKB">
        <authorList>
            <consortium name="WormBaseParasite"/>
        </authorList>
    </citation>
    <scope>IDENTIFICATION</scope>
    <source>
        <strain evidence="4">MHco3</strain>
    </source>
</reference>
<sequence length="520" mass="60100">MEALENSFVQLLLDSDEEADNEDVSAAPDGLLADAVESSDDEDSEGESDAGWSSTIVQPNVVPFTEDSGIQNDDVYAFSNPMSFYKLFMTDDLVKLVIEESNRYGSAKYSTWSVLEEQEFHKFLAICFHMSIEKRSSLKEYWSTRVIYSGSFAARLMTRNRFIEILNSLHFADNDTSDKSNRLYKVQPVIDSMNKAFGDVYKPEKDICIDETMMPFRGKVMFRQYIHGKRHKYGIKLYKLCSNGGYTCRFMVYAGKLPNRTCPVAEHVVMQLMQPYLQSGRILTGDNFYSSIPLARKLLEHDVYYLGTIRKNRIGIPAEVKTKKLKKGEVIARQDEYGVTVLKWKDKRELYMISSFLDDTVNDANKPVMVERYNKSKGFVDLSDQMTAYTPFIRKTSKWYLRLFCYLIFQTAVVNAWYIYSLVNEKISIREFKSRIIESILDGQISTQATVRHQLRTVPGPKREHRSRCVECYRKLAKEHGASYARTKASQVNTKCSKCRKYYCLNCYQLYHKKCSGSLE</sequence>
<evidence type="ECO:0000256" key="1">
    <source>
        <dbReference type="SAM" id="MobiDB-lite"/>
    </source>
</evidence>
<evidence type="ECO:0000313" key="3">
    <source>
        <dbReference type="Proteomes" id="UP000025227"/>
    </source>
</evidence>
<evidence type="ECO:0000259" key="2">
    <source>
        <dbReference type="Pfam" id="PF13843"/>
    </source>
</evidence>
<proteinExistence type="predicted"/>
<dbReference type="PANTHER" id="PTHR46599">
    <property type="entry name" value="PIGGYBAC TRANSPOSABLE ELEMENT-DERIVED PROTEIN 4"/>
    <property type="match status" value="1"/>
</dbReference>
<feature type="domain" description="PiggyBac transposable element-derived protein" evidence="2">
    <location>
        <begin position="80"/>
        <end position="417"/>
    </location>
</feature>